<feature type="region of interest" description="Disordered" evidence="2">
    <location>
        <begin position="127"/>
        <end position="428"/>
    </location>
</feature>
<accession>A0A1N5ZTF0</accession>
<sequence>MPAPVAPDARRQPPLLTMLFWAGVALAPVAALILLVADGNGPLRFAAVLAILAVVLIGLSIALRPDGDGASAQADELLDEIEELRRELRAEIVAAAQRGNQALDQAQRAQEGVAAVRRRLDASGAALPGAAPAAEPAGAGRARVPAGEPVDDAPAVRSRVSVPGDAPAGRGRVSPPEHTGARWGRPERADDGEPAYHPEAPDAGAEPPVSGGLYGAEPPAPGPYGAERPAAGYGAERPAAGYGSVPRPREHDRPESVHRPVGVVRHTETVHVTTRHTVVDGGPAEPGGRYGGGYAGQWTAPAQEWTPGGSAEERSRGAQAATRGEPGRTGSRDRSGWGAERGGPGPDGDEHGWADRRDEPEWVDPREAYPRPDESVRGARPQPVADRRQPDSWAGPDDRGWSEEREPDRATAVPQPGPALRADDTGEYWSQLRAGDRWAAVRDDENGRELRVGERRAEVHADATGAEYRVADRWASVRHEEPRRHEDARSYDEPRRYDEREPYPRDEPVRRYDRDGGWRDEPADRPALPVGGVPVPDEWRPPRQRGHQAEPAPERTGRRRVDERYGYPPQDDVPRAGGAPATDRWH</sequence>
<evidence type="ECO:0000313" key="5">
    <source>
        <dbReference type="Proteomes" id="UP000185124"/>
    </source>
</evidence>
<reference evidence="5" key="1">
    <citation type="submission" date="2016-12" db="EMBL/GenBank/DDBJ databases">
        <authorList>
            <person name="Varghese N."/>
            <person name="Submissions S."/>
        </authorList>
    </citation>
    <scope>NUCLEOTIDE SEQUENCE [LARGE SCALE GENOMIC DNA]</scope>
    <source>
        <strain evidence="5">DSM 45599</strain>
    </source>
</reference>
<dbReference type="EMBL" id="FSQT01000002">
    <property type="protein sequence ID" value="SIN24960.1"/>
    <property type="molecule type" value="Genomic_DNA"/>
</dbReference>
<feature type="compositionally biased region" description="Basic and acidic residues" evidence="2">
    <location>
        <begin position="247"/>
        <end position="258"/>
    </location>
</feature>
<feature type="compositionally biased region" description="Basic and acidic residues" evidence="2">
    <location>
        <begin position="469"/>
        <end position="524"/>
    </location>
</feature>
<name>A0A1N5ZTF0_9ACTN</name>
<feature type="compositionally biased region" description="Low complexity" evidence="2">
    <location>
        <begin position="223"/>
        <end position="237"/>
    </location>
</feature>
<keyword evidence="5" id="KW-1185">Reference proteome</keyword>
<protein>
    <submittedName>
        <fullName evidence="4">Uncharacterized protein</fullName>
    </submittedName>
</protein>
<feature type="transmembrane region" description="Helical" evidence="3">
    <location>
        <begin position="43"/>
        <end position="63"/>
    </location>
</feature>
<feature type="coiled-coil region" evidence="1">
    <location>
        <begin position="67"/>
        <end position="98"/>
    </location>
</feature>
<evidence type="ECO:0000256" key="1">
    <source>
        <dbReference type="SAM" id="Coils"/>
    </source>
</evidence>
<evidence type="ECO:0000256" key="3">
    <source>
        <dbReference type="SAM" id="Phobius"/>
    </source>
</evidence>
<keyword evidence="3" id="KW-0812">Transmembrane</keyword>
<feature type="compositionally biased region" description="Basic and acidic residues" evidence="2">
    <location>
        <begin position="440"/>
        <end position="461"/>
    </location>
</feature>
<keyword evidence="1" id="KW-0175">Coiled coil</keyword>
<feature type="compositionally biased region" description="Basic and acidic residues" evidence="2">
    <location>
        <begin position="552"/>
        <end position="565"/>
    </location>
</feature>
<feature type="compositionally biased region" description="Gly residues" evidence="2">
    <location>
        <begin position="284"/>
        <end position="295"/>
    </location>
</feature>
<evidence type="ECO:0000256" key="2">
    <source>
        <dbReference type="SAM" id="MobiDB-lite"/>
    </source>
</evidence>
<feature type="compositionally biased region" description="Basic and acidic residues" evidence="2">
    <location>
        <begin position="184"/>
        <end position="200"/>
    </location>
</feature>
<feature type="compositionally biased region" description="Basic and acidic residues" evidence="2">
    <location>
        <begin position="385"/>
        <end position="409"/>
    </location>
</feature>
<dbReference type="Proteomes" id="UP000185124">
    <property type="component" value="Unassembled WGS sequence"/>
</dbReference>
<proteinExistence type="predicted"/>
<keyword evidence="3" id="KW-1133">Transmembrane helix</keyword>
<feature type="compositionally biased region" description="Low complexity" evidence="2">
    <location>
        <begin position="270"/>
        <end position="283"/>
    </location>
</feature>
<feature type="transmembrane region" description="Helical" evidence="3">
    <location>
        <begin position="15"/>
        <end position="36"/>
    </location>
</feature>
<evidence type="ECO:0000313" key="4">
    <source>
        <dbReference type="EMBL" id="SIN24960.1"/>
    </source>
</evidence>
<feature type="compositionally biased region" description="Basic and acidic residues" evidence="2">
    <location>
        <begin position="348"/>
        <end position="377"/>
    </location>
</feature>
<keyword evidence="3" id="KW-0472">Membrane</keyword>
<dbReference type="RefSeq" id="WP_074315101.1">
    <property type="nucleotide sequence ID" value="NZ_FSQT01000002.1"/>
</dbReference>
<feature type="compositionally biased region" description="Low complexity" evidence="2">
    <location>
        <begin position="127"/>
        <end position="148"/>
    </location>
</feature>
<organism evidence="4 5">
    <name type="scientific">Micromonospora cremea</name>
    <dbReference type="NCBI Taxonomy" id="709881"/>
    <lineage>
        <taxon>Bacteria</taxon>
        <taxon>Bacillati</taxon>
        <taxon>Actinomycetota</taxon>
        <taxon>Actinomycetes</taxon>
        <taxon>Micromonosporales</taxon>
        <taxon>Micromonosporaceae</taxon>
        <taxon>Micromonospora</taxon>
    </lineage>
</organism>
<gene>
    <name evidence="4" type="ORF">SAMN04489832_4395</name>
</gene>
<feature type="region of interest" description="Disordered" evidence="2">
    <location>
        <begin position="440"/>
        <end position="586"/>
    </location>
</feature>
<dbReference type="AlphaFoldDB" id="A0A1N5ZTF0"/>